<dbReference type="SUPFAM" id="SSF51126">
    <property type="entry name" value="Pectin lyase-like"/>
    <property type="match status" value="1"/>
</dbReference>
<evidence type="ECO:0000313" key="3">
    <source>
        <dbReference type="Proteomes" id="UP000277214"/>
    </source>
</evidence>
<dbReference type="InterPro" id="IPR011050">
    <property type="entry name" value="Pectin_lyase_fold/virulence"/>
</dbReference>
<protein>
    <submittedName>
        <fullName evidence="2">Bifunctional tail protein</fullName>
    </submittedName>
</protein>
<dbReference type="InterPro" id="IPR009093">
    <property type="entry name" value="P22_tailspike_N"/>
</dbReference>
<proteinExistence type="predicted"/>
<dbReference type="AlphaFoldDB" id="A0A447P6G8"/>
<dbReference type="EMBL" id="LR134149">
    <property type="protein sequence ID" value="VEA31496.1"/>
    <property type="molecule type" value="Genomic_DNA"/>
</dbReference>
<organism evidence="2 3">
    <name type="scientific">Salmonella enterica I</name>
    <dbReference type="NCBI Taxonomy" id="59201"/>
    <lineage>
        <taxon>Bacteria</taxon>
        <taxon>Pseudomonadati</taxon>
        <taxon>Pseudomonadota</taxon>
        <taxon>Gammaproteobacteria</taxon>
        <taxon>Enterobacterales</taxon>
        <taxon>Enterobacteriaceae</taxon>
        <taxon>Salmonella</taxon>
    </lineage>
</organism>
<sequence>MSDITANVVVSMPSQLFTLASSFKAAANGKIYIGQIDTDPVNPANQIPVYLENEDGRHVQVAQPIVINAGGYPVYSGQIAKFVTVQGHSMAVYDAHGAQQFYSPNILKYDPDQFSLRMENVADIHELMSEPTGNHTLNVIGYVPGTNFGGGQFYWDASKPKSQHNGITVFSPTVPWDGSYSGLVAFLTGTGETNASGSGCWIRSTCSSDAIHTAWAGHDVTGANISNASVEKSIRLSSAMGVGCRISAGRLKVAFDNPIPYKDKYLVTRQTAIYLEGLDINIYADNDVEIDISSSTATERVVFGLKTCTGTVSGLNWNSDFTDYSTGPSDTTFKSAEDWMGFVLEGCHIAIKKQRVNASRIFINADALKGLANQYVSLTDSYFKYNLNYCIVTRNCDYSEFINNETWYSGRAWHTYGEDYAISEDSRRSYAHNNKFYNPISIQSRIPPAGKNITITDNYYEGSGIFVEVFAGDNVICTGNTSKITTDATGRNSAHYLLITNDPGGDWGVDTGLSNIVISNNIMIGGGVAIQGYNEGNQLKTGLIITNNILIDTKAPRLTASSWVSPVFSDNNCKFAVGFGDVGIGGQYPTVTNNILDGGYVSISPGYTVVSPVFEGNKFRNTVGAVLDAVFSMDNFTNGVFRNNDIEASSFSRIFLSPSSVTKVGFKFVDRGFSQSPSDFYAGKCVVRPADWVVNDGATTYGSPVAWVGSTSGVFLQINSAV</sequence>
<gene>
    <name evidence="2" type="ORF">NCTC8272_00431</name>
</gene>
<reference evidence="2 3" key="1">
    <citation type="submission" date="2018-12" db="EMBL/GenBank/DDBJ databases">
        <authorList>
            <consortium name="Pathogen Informatics"/>
        </authorList>
    </citation>
    <scope>NUCLEOTIDE SEQUENCE [LARGE SCALE GENOMIC DNA]</scope>
    <source>
        <strain evidence="2 3">NCTC8272</strain>
    </source>
</reference>
<accession>A0A447P6G8</accession>
<dbReference type="SUPFAM" id="SSF51327">
    <property type="entry name" value="Head-binding domain of phage P22 tailspike protein"/>
    <property type="match status" value="1"/>
</dbReference>
<dbReference type="InterPro" id="IPR036730">
    <property type="entry name" value="P22_tailspike_N_sf"/>
</dbReference>
<dbReference type="Gene3D" id="2.170.14.10">
    <property type="entry name" value="Phage P22 tailspike-like, N-terminal domain"/>
    <property type="match status" value="1"/>
</dbReference>
<feature type="domain" description="Bacteriophage P22 tailspike N-terminal" evidence="1">
    <location>
        <begin position="1"/>
        <end position="113"/>
    </location>
</feature>
<dbReference type="Pfam" id="PF09008">
    <property type="entry name" value="Head_binding"/>
    <property type="match status" value="1"/>
</dbReference>
<dbReference type="Proteomes" id="UP000277214">
    <property type="component" value="Chromosome 1"/>
</dbReference>
<name>A0A447P6G8_SALET</name>
<evidence type="ECO:0000259" key="1">
    <source>
        <dbReference type="Pfam" id="PF09008"/>
    </source>
</evidence>
<evidence type="ECO:0000313" key="2">
    <source>
        <dbReference type="EMBL" id="VEA31496.1"/>
    </source>
</evidence>